<proteinExistence type="predicted"/>
<dbReference type="Proteomes" id="UP000199451">
    <property type="component" value="Unassembled WGS sequence"/>
</dbReference>
<evidence type="ECO:0000313" key="2">
    <source>
        <dbReference type="EMBL" id="SDM07850.1"/>
    </source>
</evidence>
<feature type="compositionally biased region" description="Basic and acidic residues" evidence="1">
    <location>
        <begin position="128"/>
        <end position="142"/>
    </location>
</feature>
<feature type="compositionally biased region" description="Low complexity" evidence="1">
    <location>
        <begin position="70"/>
        <end position="87"/>
    </location>
</feature>
<evidence type="ECO:0000256" key="1">
    <source>
        <dbReference type="SAM" id="MobiDB-lite"/>
    </source>
</evidence>
<sequence>MKTRDVTAVLLAMLLATVGVASALPNSAVSGTPTDGVPAEGPATEPMTPDDRSTDRPDETPNANTPASNDTAPSDTPDAAPADAPTAQPETGPDVQQAPEHVTLPAAAAPNSSAGTTVSAASNPPTDRPARGPDHELPESVPEKVQTIHLTIGQYLDDAVTGRQGHAVSAVASADAANSDPAADDSDADGVGEATESDSDRESANSVDETVETRGPASLTERFPDHVEQVHQAVRDILASLFGGANDE</sequence>
<dbReference type="EMBL" id="FNHL01000001">
    <property type="protein sequence ID" value="SDM07850.1"/>
    <property type="molecule type" value="Genomic_DNA"/>
</dbReference>
<dbReference type="RefSeq" id="WP_089694208.1">
    <property type="nucleotide sequence ID" value="NZ_FNHL01000001.1"/>
</dbReference>
<reference evidence="3" key="1">
    <citation type="submission" date="2016-10" db="EMBL/GenBank/DDBJ databases">
        <authorList>
            <person name="Varghese N."/>
            <person name="Submissions S."/>
        </authorList>
    </citation>
    <scope>NUCLEOTIDE SEQUENCE [LARGE SCALE GENOMIC DNA]</scope>
    <source>
        <strain evidence="3">CGMCC 1.10119</strain>
    </source>
</reference>
<feature type="compositionally biased region" description="Polar residues" evidence="1">
    <location>
        <begin position="24"/>
        <end position="33"/>
    </location>
</feature>
<accession>A0A1G9QAB0</accession>
<dbReference type="AlphaFoldDB" id="A0A1G9QAB0"/>
<feature type="compositionally biased region" description="Polar residues" evidence="1">
    <location>
        <begin position="110"/>
        <end position="125"/>
    </location>
</feature>
<feature type="compositionally biased region" description="Low complexity" evidence="1">
    <location>
        <begin position="167"/>
        <end position="181"/>
    </location>
</feature>
<feature type="compositionally biased region" description="Basic and acidic residues" evidence="1">
    <location>
        <begin position="49"/>
        <end position="59"/>
    </location>
</feature>
<gene>
    <name evidence="2" type="ORF">SAMN04487949_0759</name>
</gene>
<feature type="compositionally biased region" description="Acidic residues" evidence="1">
    <location>
        <begin position="182"/>
        <end position="197"/>
    </location>
</feature>
<keyword evidence="3" id="KW-1185">Reference proteome</keyword>
<feature type="region of interest" description="Disordered" evidence="1">
    <location>
        <begin position="162"/>
        <end position="224"/>
    </location>
</feature>
<name>A0A1G9QAB0_9EURY</name>
<evidence type="ECO:0000313" key="3">
    <source>
        <dbReference type="Proteomes" id="UP000199451"/>
    </source>
</evidence>
<protein>
    <submittedName>
        <fullName evidence="2">Uncharacterized protein</fullName>
    </submittedName>
</protein>
<feature type="region of interest" description="Disordered" evidence="1">
    <location>
        <begin position="23"/>
        <end position="145"/>
    </location>
</feature>
<organism evidence="2 3">
    <name type="scientific">Halogranum gelatinilyticum</name>
    <dbReference type="NCBI Taxonomy" id="660521"/>
    <lineage>
        <taxon>Archaea</taxon>
        <taxon>Methanobacteriati</taxon>
        <taxon>Methanobacteriota</taxon>
        <taxon>Stenosarchaea group</taxon>
        <taxon>Halobacteria</taxon>
        <taxon>Halobacteriales</taxon>
        <taxon>Haloferacaceae</taxon>
    </lineage>
</organism>